<proteinExistence type="predicted"/>
<reference evidence="2" key="1">
    <citation type="submission" date="2017-04" db="EMBL/GenBank/DDBJ databases">
        <authorList>
            <person name="Varghese N."/>
            <person name="Submissions S."/>
        </authorList>
    </citation>
    <scope>NUCLEOTIDE SEQUENCE [LARGE SCALE GENOMIC DNA]</scope>
    <source>
        <strain evidence="2">LMG 29540</strain>
    </source>
</reference>
<evidence type="ECO:0000313" key="2">
    <source>
        <dbReference type="Proteomes" id="UP000193228"/>
    </source>
</evidence>
<accession>A0A1X7M254</accession>
<dbReference type="RefSeq" id="WP_167387582.1">
    <property type="nucleotide sequence ID" value="NZ_FXAT01000013.1"/>
</dbReference>
<organism evidence="1 2">
    <name type="scientific">Paraburkholderia susongensis</name>
    <dbReference type="NCBI Taxonomy" id="1515439"/>
    <lineage>
        <taxon>Bacteria</taxon>
        <taxon>Pseudomonadati</taxon>
        <taxon>Pseudomonadota</taxon>
        <taxon>Betaproteobacteria</taxon>
        <taxon>Burkholderiales</taxon>
        <taxon>Burkholderiaceae</taxon>
        <taxon>Paraburkholderia</taxon>
    </lineage>
</organism>
<name>A0A1X7M254_9BURK</name>
<evidence type="ECO:0000313" key="1">
    <source>
        <dbReference type="EMBL" id="SMG59613.1"/>
    </source>
</evidence>
<protein>
    <submittedName>
        <fullName evidence="1">Uncharacterized protein</fullName>
    </submittedName>
</protein>
<sequence length="47" mass="5217">MKLVTYRRDGRRSFGAVKEQGVVDLAKHLTAIVDLKMLMSSPIANEA</sequence>
<dbReference type="AlphaFoldDB" id="A0A1X7M254"/>
<dbReference type="Proteomes" id="UP000193228">
    <property type="component" value="Unassembled WGS sequence"/>
</dbReference>
<keyword evidence="2" id="KW-1185">Reference proteome</keyword>
<dbReference type="EMBL" id="FXAT01000013">
    <property type="protein sequence ID" value="SMG59613.1"/>
    <property type="molecule type" value="Genomic_DNA"/>
</dbReference>
<dbReference type="STRING" id="1515439.SAMN06265784_113133"/>
<gene>
    <name evidence="1" type="ORF">SAMN06265784_113133</name>
</gene>